<comment type="caution">
    <text evidence="2">The sequence shown here is derived from an EMBL/GenBank/DDBJ whole genome shotgun (WGS) entry which is preliminary data.</text>
</comment>
<proteinExistence type="predicted"/>
<dbReference type="AlphaFoldDB" id="A0A5B0Q471"/>
<sequence length="95" mass="10834">MIQNSVLGNSPMAKLAAIRYPIELTDPFLSFLSESWSDHNPPLISYSLRCSGPKSIIEDLPQGWDDQRWNKPNENLIHIICQGKCFFNNQKGFNP</sequence>
<dbReference type="EMBL" id="VDEP01000512">
    <property type="protein sequence ID" value="KAA1065196.1"/>
    <property type="molecule type" value="Genomic_DNA"/>
</dbReference>
<protein>
    <submittedName>
        <fullName evidence="2">Uncharacterized protein</fullName>
    </submittedName>
</protein>
<name>A0A5B0Q471_PUCGR</name>
<dbReference type="Proteomes" id="UP000325313">
    <property type="component" value="Unassembled WGS sequence"/>
</dbReference>
<evidence type="ECO:0000313" key="3">
    <source>
        <dbReference type="Proteomes" id="UP000325313"/>
    </source>
</evidence>
<organism evidence="2 3">
    <name type="scientific">Puccinia graminis f. sp. tritici</name>
    <dbReference type="NCBI Taxonomy" id="56615"/>
    <lineage>
        <taxon>Eukaryota</taxon>
        <taxon>Fungi</taxon>
        <taxon>Dikarya</taxon>
        <taxon>Basidiomycota</taxon>
        <taxon>Pucciniomycotina</taxon>
        <taxon>Pucciniomycetes</taxon>
        <taxon>Pucciniales</taxon>
        <taxon>Pucciniaceae</taxon>
        <taxon>Puccinia</taxon>
    </lineage>
</organism>
<accession>A0A5B0Q471</accession>
<evidence type="ECO:0000313" key="1">
    <source>
        <dbReference type="EMBL" id="KAA1065196.1"/>
    </source>
</evidence>
<gene>
    <name evidence="1" type="ORF">PGTUg99_021477</name>
    <name evidence="2" type="ORF">PGTUg99_028348</name>
</gene>
<reference evidence="2 3" key="1">
    <citation type="submission" date="2019-05" db="EMBL/GenBank/DDBJ databases">
        <title>Emergence of the Ug99 lineage of the wheat stem rust pathogen through somatic hybridization.</title>
        <authorList>
            <person name="Li F."/>
            <person name="Upadhyaya N.M."/>
            <person name="Sperschneider J."/>
            <person name="Matny O."/>
            <person name="Nguyen-Phuc H."/>
            <person name="Mago R."/>
            <person name="Raley C."/>
            <person name="Miller M.E."/>
            <person name="Silverstein K.A.T."/>
            <person name="Henningsen E."/>
            <person name="Hirsch C.D."/>
            <person name="Visser B."/>
            <person name="Pretorius Z.A."/>
            <person name="Steffenson B.J."/>
            <person name="Schwessinger B."/>
            <person name="Dodds P.N."/>
            <person name="Figueroa M."/>
        </authorList>
    </citation>
    <scope>NUCLEOTIDE SEQUENCE [LARGE SCALE GENOMIC DNA]</scope>
    <source>
        <strain evidence="2 3">Ug99</strain>
    </source>
</reference>
<evidence type="ECO:0000313" key="2">
    <source>
        <dbReference type="EMBL" id="KAA1108075.1"/>
    </source>
</evidence>
<dbReference type="EMBL" id="VDEP01000306">
    <property type="protein sequence ID" value="KAA1108075.1"/>
    <property type="molecule type" value="Genomic_DNA"/>
</dbReference>